<organism evidence="2 3">
    <name type="scientific">Dibothriocephalus latus</name>
    <name type="common">Fish tapeworm</name>
    <name type="synonym">Diphyllobothrium latum</name>
    <dbReference type="NCBI Taxonomy" id="60516"/>
    <lineage>
        <taxon>Eukaryota</taxon>
        <taxon>Metazoa</taxon>
        <taxon>Spiralia</taxon>
        <taxon>Lophotrochozoa</taxon>
        <taxon>Platyhelminthes</taxon>
        <taxon>Cestoda</taxon>
        <taxon>Eucestoda</taxon>
        <taxon>Diphyllobothriidea</taxon>
        <taxon>Diphyllobothriidae</taxon>
        <taxon>Dibothriocephalus</taxon>
    </lineage>
</organism>
<dbReference type="Proteomes" id="UP000281553">
    <property type="component" value="Unassembled WGS sequence"/>
</dbReference>
<feature type="region of interest" description="Disordered" evidence="1">
    <location>
        <begin position="29"/>
        <end position="61"/>
    </location>
</feature>
<accession>A0A3P7NEP9</accession>
<reference evidence="2 3" key="1">
    <citation type="submission" date="2018-11" db="EMBL/GenBank/DDBJ databases">
        <authorList>
            <consortium name="Pathogen Informatics"/>
        </authorList>
    </citation>
    <scope>NUCLEOTIDE SEQUENCE [LARGE SCALE GENOMIC DNA]</scope>
</reference>
<protein>
    <submittedName>
        <fullName evidence="2">Uncharacterized protein</fullName>
    </submittedName>
</protein>
<dbReference type="EMBL" id="UYRU01078882">
    <property type="protein sequence ID" value="VDN29601.1"/>
    <property type="molecule type" value="Genomic_DNA"/>
</dbReference>
<keyword evidence="3" id="KW-1185">Reference proteome</keyword>
<proteinExistence type="predicted"/>
<evidence type="ECO:0000313" key="2">
    <source>
        <dbReference type="EMBL" id="VDN29601.1"/>
    </source>
</evidence>
<feature type="compositionally biased region" description="Polar residues" evidence="1">
    <location>
        <begin position="48"/>
        <end position="61"/>
    </location>
</feature>
<evidence type="ECO:0000256" key="1">
    <source>
        <dbReference type="SAM" id="MobiDB-lite"/>
    </source>
</evidence>
<gene>
    <name evidence="2" type="ORF">DILT_LOCUS15397</name>
</gene>
<sequence>MAKSELAPSEDRDLFVRVLLEFYLRSTSDEKPLAGPLPNHPKEETNAERLSSPPSQKPLTSVSNLAEKLKEVLKELENVTPSSQSDHEEALVSDLMKCDRRLLILLAKQQVNQMLSSSNLPAGKAESAGLPVNATSLINKAVITEDADSAPADFTQQTAVCAPLWTPSLRPKTDLPGRAVLTPCSGTSGPVVSMSYRQLLVGTGREA</sequence>
<evidence type="ECO:0000313" key="3">
    <source>
        <dbReference type="Proteomes" id="UP000281553"/>
    </source>
</evidence>
<name>A0A3P7NEP9_DIBLA</name>
<dbReference type="AlphaFoldDB" id="A0A3P7NEP9"/>